<dbReference type="OrthoDB" id="9805924at2"/>
<dbReference type="Pfam" id="PF00583">
    <property type="entry name" value="Acetyltransf_1"/>
    <property type="match status" value="1"/>
</dbReference>
<gene>
    <name evidence="5" type="ORF">SAMN05444359_1296</name>
</gene>
<evidence type="ECO:0000256" key="1">
    <source>
        <dbReference type="ARBA" id="ARBA00008694"/>
    </source>
</evidence>
<dbReference type="EMBL" id="FOFB01000029">
    <property type="protein sequence ID" value="SER22757.1"/>
    <property type="molecule type" value="Genomic_DNA"/>
</dbReference>
<dbReference type="SUPFAM" id="SSF55729">
    <property type="entry name" value="Acyl-CoA N-acyltransferases (Nat)"/>
    <property type="match status" value="1"/>
</dbReference>
<evidence type="ECO:0000256" key="3">
    <source>
        <dbReference type="ARBA" id="ARBA00023315"/>
    </source>
</evidence>
<dbReference type="Proteomes" id="UP000199021">
    <property type="component" value="Unassembled WGS sequence"/>
</dbReference>
<keyword evidence="3" id="KW-0012">Acyltransferase</keyword>
<dbReference type="CDD" id="cd04301">
    <property type="entry name" value="NAT_SF"/>
    <property type="match status" value="1"/>
</dbReference>
<dbReference type="RefSeq" id="WP_090172274.1">
    <property type="nucleotide sequence ID" value="NZ_FOFB01000029.1"/>
</dbReference>
<accession>A0A1H9MH25</accession>
<comment type="similarity">
    <text evidence="1">Belongs to the acetyltransferase family.</text>
</comment>
<dbReference type="InterPro" id="IPR000182">
    <property type="entry name" value="GNAT_dom"/>
</dbReference>
<dbReference type="FunFam" id="3.40.630.30:FF:000064">
    <property type="entry name" value="GNAT family acetyltransferase"/>
    <property type="match status" value="1"/>
</dbReference>
<dbReference type="PROSITE" id="PS51186">
    <property type="entry name" value="GNAT"/>
    <property type="match status" value="1"/>
</dbReference>
<organism evidence="5 6">
    <name type="scientific">Neolewinella agarilytica</name>
    <dbReference type="NCBI Taxonomy" id="478744"/>
    <lineage>
        <taxon>Bacteria</taxon>
        <taxon>Pseudomonadati</taxon>
        <taxon>Bacteroidota</taxon>
        <taxon>Saprospiria</taxon>
        <taxon>Saprospirales</taxon>
        <taxon>Lewinellaceae</taxon>
        <taxon>Neolewinella</taxon>
    </lineage>
</organism>
<dbReference type="InParanoid" id="A0A1H9MH25"/>
<protein>
    <submittedName>
        <fullName evidence="5">Acetyltransferase (GNAT) family protein</fullName>
    </submittedName>
</protein>
<evidence type="ECO:0000313" key="5">
    <source>
        <dbReference type="EMBL" id="SER22757.1"/>
    </source>
</evidence>
<dbReference type="InterPro" id="IPR051016">
    <property type="entry name" value="Diverse_Substrate_AcTransf"/>
</dbReference>
<proteinExistence type="inferred from homology"/>
<dbReference type="GO" id="GO:0008080">
    <property type="term" value="F:N-acetyltransferase activity"/>
    <property type="evidence" value="ECO:0007669"/>
    <property type="project" value="UniProtKB-ARBA"/>
</dbReference>
<feature type="domain" description="N-acetyltransferase" evidence="4">
    <location>
        <begin position="3"/>
        <end position="147"/>
    </location>
</feature>
<dbReference type="STRING" id="478744.SAMN05444359_1296"/>
<dbReference type="AlphaFoldDB" id="A0A1H9MH25"/>
<dbReference type="InterPro" id="IPR016181">
    <property type="entry name" value="Acyl_CoA_acyltransferase"/>
</dbReference>
<reference evidence="6" key="1">
    <citation type="submission" date="2016-10" db="EMBL/GenBank/DDBJ databases">
        <authorList>
            <person name="Varghese N."/>
            <person name="Submissions S."/>
        </authorList>
    </citation>
    <scope>NUCLEOTIDE SEQUENCE [LARGE SCALE GENOMIC DNA]</scope>
    <source>
        <strain evidence="6">DSM 24740</strain>
    </source>
</reference>
<dbReference type="PANTHER" id="PTHR10545:SF29">
    <property type="entry name" value="GH14572P-RELATED"/>
    <property type="match status" value="1"/>
</dbReference>
<evidence type="ECO:0000256" key="2">
    <source>
        <dbReference type="ARBA" id="ARBA00022679"/>
    </source>
</evidence>
<dbReference type="PANTHER" id="PTHR10545">
    <property type="entry name" value="DIAMINE N-ACETYLTRANSFERASE"/>
    <property type="match status" value="1"/>
</dbReference>
<dbReference type="Gene3D" id="3.40.630.30">
    <property type="match status" value="1"/>
</dbReference>
<evidence type="ECO:0000259" key="4">
    <source>
        <dbReference type="PROSITE" id="PS51186"/>
    </source>
</evidence>
<evidence type="ECO:0000313" key="6">
    <source>
        <dbReference type="Proteomes" id="UP000199021"/>
    </source>
</evidence>
<keyword evidence="6" id="KW-1185">Reference proteome</keyword>
<name>A0A1H9MH25_9BACT</name>
<keyword evidence="2 5" id="KW-0808">Transferase</keyword>
<sequence length="147" mass="16855">MSISIRPAKLEDVPALHSLVAELAAYVGESDKFTATIDAYEKDFKADFYRALVAEDEGTVIGMALYYFSYSTWKGRMIYLEDFVLQPAYRRKGIGQQLWDGLKQVGRETGCKLLKWQVVNTNKEAMKFYDAQEAIMEDTWLNGKLFL</sequence>